<evidence type="ECO:0000256" key="2">
    <source>
        <dbReference type="ARBA" id="ARBA00023015"/>
    </source>
</evidence>
<dbReference type="InterPro" id="IPR037402">
    <property type="entry name" value="YidZ_PBP2"/>
</dbReference>
<dbReference type="InterPro" id="IPR036388">
    <property type="entry name" value="WH-like_DNA-bd_sf"/>
</dbReference>
<dbReference type="PRINTS" id="PR00039">
    <property type="entry name" value="HTHLYSR"/>
</dbReference>
<reference evidence="6 7" key="1">
    <citation type="submission" date="2006-06" db="EMBL/GenBank/DDBJ databases">
        <authorList>
            <person name="Moran M.A."/>
            <person name="Ferriera S."/>
            <person name="Johnson J."/>
            <person name="Kravitz S."/>
            <person name="Beeson K."/>
            <person name="Sutton G."/>
            <person name="Rogers Y.-H."/>
            <person name="Friedman R."/>
            <person name="Frazier M."/>
            <person name="Venter J.C."/>
        </authorList>
    </citation>
    <scope>NUCLEOTIDE SEQUENCE [LARGE SCALE GENOMIC DNA]</scope>
    <source>
        <strain evidence="6 7">E-37</strain>
    </source>
</reference>
<dbReference type="GO" id="GO:0003677">
    <property type="term" value="F:DNA binding"/>
    <property type="evidence" value="ECO:0007669"/>
    <property type="project" value="UniProtKB-KW"/>
</dbReference>
<gene>
    <name evidence="6" type="ORF">SSE37_10904</name>
</gene>
<dbReference type="InterPro" id="IPR005119">
    <property type="entry name" value="LysR_subst-bd"/>
</dbReference>
<comment type="similarity">
    <text evidence="1">Belongs to the LysR transcriptional regulatory family.</text>
</comment>
<accession>A3K3D3</accession>
<keyword evidence="3" id="KW-0238">DNA-binding</keyword>
<comment type="caution">
    <text evidence="6">The sequence shown here is derived from an EMBL/GenBank/DDBJ whole genome shotgun (WGS) entry which is preliminary data.</text>
</comment>
<dbReference type="InterPro" id="IPR000847">
    <property type="entry name" value="LysR_HTH_N"/>
</dbReference>
<evidence type="ECO:0000313" key="7">
    <source>
        <dbReference type="Proteomes" id="UP000005713"/>
    </source>
</evidence>
<dbReference type="Gene3D" id="3.40.190.10">
    <property type="entry name" value="Periplasmic binding protein-like II"/>
    <property type="match status" value="2"/>
</dbReference>
<name>A3K3D3_SAGS3</name>
<dbReference type="SUPFAM" id="SSF46785">
    <property type="entry name" value="Winged helix' DNA-binding domain"/>
    <property type="match status" value="1"/>
</dbReference>
<dbReference type="Gene3D" id="1.10.10.10">
    <property type="entry name" value="Winged helix-like DNA-binding domain superfamily/Winged helix DNA-binding domain"/>
    <property type="match status" value="1"/>
</dbReference>
<dbReference type="InterPro" id="IPR050389">
    <property type="entry name" value="LysR-type_TF"/>
</dbReference>
<proteinExistence type="inferred from homology"/>
<dbReference type="PROSITE" id="PS50931">
    <property type="entry name" value="HTH_LYSR"/>
    <property type="match status" value="1"/>
</dbReference>
<dbReference type="Proteomes" id="UP000005713">
    <property type="component" value="Unassembled WGS sequence"/>
</dbReference>
<keyword evidence="2" id="KW-0805">Transcription regulation</keyword>
<feature type="domain" description="HTH lysR-type" evidence="5">
    <location>
        <begin position="11"/>
        <end position="68"/>
    </location>
</feature>
<dbReference type="InterPro" id="IPR036390">
    <property type="entry name" value="WH_DNA-bd_sf"/>
</dbReference>
<evidence type="ECO:0000256" key="4">
    <source>
        <dbReference type="ARBA" id="ARBA00023163"/>
    </source>
</evidence>
<dbReference type="EMBL" id="AAYA01000006">
    <property type="protein sequence ID" value="EBA08047.1"/>
    <property type="molecule type" value="Genomic_DNA"/>
</dbReference>
<dbReference type="Pfam" id="PF03466">
    <property type="entry name" value="LysR_substrate"/>
    <property type="match status" value="1"/>
</dbReference>
<dbReference type="GO" id="GO:0003700">
    <property type="term" value="F:DNA-binding transcription factor activity"/>
    <property type="evidence" value="ECO:0007669"/>
    <property type="project" value="InterPro"/>
</dbReference>
<dbReference type="SUPFAM" id="SSF53850">
    <property type="entry name" value="Periplasmic binding protein-like II"/>
    <property type="match status" value="1"/>
</dbReference>
<sequence length="302" mass="34063">MEKAVTDPMGVDFRTLTLLARVHDLRSFTKAAEELGVNQSAVSYTVEKLRGIFQDPLFVRQGRTILPTPRCDEIVQEANRLIGDFRRLTVPSQFDPGTVKRKITIACNYYERVLWVPHIVRAVRAEAPGLELEIVDASDIGHERLLRNEAEMLIGPFQRETPAFYSRRLYREDYICLMDAGHPAAGAPLDLQTYLGLNHVLVTYGGRWTSRYLHDLKDMGHTLRVGLRVPSPAGIAELVVASDLVATVPRRLAKVLGEAVHVADCPVRTGITIEVVWTERNHRSAHHVWLRELIHRVVSQVA</sequence>
<dbReference type="Pfam" id="PF00126">
    <property type="entry name" value="HTH_1"/>
    <property type="match status" value="1"/>
</dbReference>
<dbReference type="eggNOG" id="COG0583">
    <property type="taxonomic scope" value="Bacteria"/>
</dbReference>
<protein>
    <submittedName>
        <fullName evidence="6">Probable transcription regulator protein</fullName>
    </submittedName>
</protein>
<evidence type="ECO:0000256" key="3">
    <source>
        <dbReference type="ARBA" id="ARBA00023125"/>
    </source>
</evidence>
<evidence type="ECO:0000259" key="5">
    <source>
        <dbReference type="PROSITE" id="PS50931"/>
    </source>
</evidence>
<dbReference type="CDD" id="cd08417">
    <property type="entry name" value="PBP2_Nitroaromatics_like"/>
    <property type="match status" value="1"/>
</dbReference>
<dbReference type="PANTHER" id="PTHR30118:SF15">
    <property type="entry name" value="TRANSCRIPTIONAL REGULATORY PROTEIN"/>
    <property type="match status" value="1"/>
</dbReference>
<evidence type="ECO:0000256" key="1">
    <source>
        <dbReference type="ARBA" id="ARBA00009437"/>
    </source>
</evidence>
<organism evidence="6 7">
    <name type="scientific">Sagittula stellata (strain ATCC 700073 / DSM 11524 / E-37)</name>
    <dbReference type="NCBI Taxonomy" id="388399"/>
    <lineage>
        <taxon>Bacteria</taxon>
        <taxon>Pseudomonadati</taxon>
        <taxon>Pseudomonadota</taxon>
        <taxon>Alphaproteobacteria</taxon>
        <taxon>Rhodobacterales</taxon>
        <taxon>Roseobacteraceae</taxon>
        <taxon>Sagittula</taxon>
    </lineage>
</organism>
<keyword evidence="7" id="KW-1185">Reference proteome</keyword>
<keyword evidence="4" id="KW-0804">Transcription</keyword>
<evidence type="ECO:0000313" key="6">
    <source>
        <dbReference type="EMBL" id="EBA08047.1"/>
    </source>
</evidence>
<dbReference type="OrthoDB" id="9774011at2"/>
<dbReference type="PANTHER" id="PTHR30118">
    <property type="entry name" value="HTH-TYPE TRANSCRIPTIONAL REGULATOR LEUO-RELATED"/>
    <property type="match status" value="1"/>
</dbReference>
<dbReference type="AlphaFoldDB" id="A3K3D3"/>